<dbReference type="InterPro" id="IPR059070">
    <property type="entry name" value="TPR_VPS8_2"/>
</dbReference>
<dbReference type="InterPro" id="IPR015943">
    <property type="entry name" value="WD40/YVTN_repeat-like_dom_sf"/>
</dbReference>
<feature type="domain" description="VPS8-like TPR-like repeats" evidence="4">
    <location>
        <begin position="1324"/>
        <end position="1490"/>
    </location>
</feature>
<feature type="region of interest" description="Disordered" evidence="2">
    <location>
        <begin position="1"/>
        <end position="226"/>
    </location>
</feature>
<feature type="compositionally biased region" description="Acidic residues" evidence="2">
    <location>
        <begin position="19"/>
        <end position="29"/>
    </location>
</feature>
<keyword evidence="6" id="KW-1185">Reference proteome</keyword>
<feature type="compositionally biased region" description="Low complexity" evidence="2">
    <location>
        <begin position="186"/>
        <end position="208"/>
    </location>
</feature>
<feature type="compositionally biased region" description="Polar residues" evidence="2">
    <location>
        <begin position="161"/>
        <end position="185"/>
    </location>
</feature>
<evidence type="ECO:0000256" key="2">
    <source>
        <dbReference type="SAM" id="MobiDB-lite"/>
    </source>
</evidence>
<dbReference type="Pfam" id="PF25066">
    <property type="entry name" value="TPR_VPS8_2"/>
    <property type="match status" value="1"/>
</dbReference>
<dbReference type="PANTHER" id="PTHR12616:SF8">
    <property type="entry name" value="VACUOLAR PROTEIN SORTING-ASSOCIATED PROTEIN 8 HOMOLOG"/>
    <property type="match status" value="1"/>
</dbReference>
<evidence type="ECO:0000313" key="6">
    <source>
        <dbReference type="Proteomes" id="UP001498398"/>
    </source>
</evidence>
<dbReference type="Gene3D" id="2.130.10.10">
    <property type="entry name" value="YVTN repeat-like/Quinoprotein amine dehydrogenase"/>
    <property type="match status" value="1"/>
</dbReference>
<feature type="compositionally biased region" description="Basic and acidic residues" evidence="2">
    <location>
        <begin position="83"/>
        <end position="92"/>
    </location>
</feature>
<evidence type="ECO:0000313" key="5">
    <source>
        <dbReference type="EMBL" id="KAK7472811.1"/>
    </source>
</evidence>
<dbReference type="SUPFAM" id="SSF50978">
    <property type="entry name" value="WD40 repeat-like"/>
    <property type="match status" value="1"/>
</dbReference>
<dbReference type="InterPro" id="IPR036322">
    <property type="entry name" value="WD40_repeat_dom_sf"/>
</dbReference>
<feature type="domain" description="Vacuolar protein sorting-associated protein 8 central" evidence="3">
    <location>
        <begin position="789"/>
        <end position="999"/>
    </location>
</feature>
<comment type="caution">
    <text evidence="5">The sequence shown here is derived from an EMBL/GenBank/DDBJ whole genome shotgun (WGS) entry which is preliminary data.</text>
</comment>
<dbReference type="InterPro" id="IPR045111">
    <property type="entry name" value="Vps41/Vps8"/>
</dbReference>
<dbReference type="Pfam" id="PF12816">
    <property type="entry name" value="TPR_Vps8"/>
    <property type="match status" value="1"/>
</dbReference>
<comment type="similarity">
    <text evidence="1">Belongs to the VPS8 family.</text>
</comment>
<name>A0ABR1K5I9_9AGAR</name>
<dbReference type="EMBL" id="JBANRG010000001">
    <property type="protein sequence ID" value="KAK7472811.1"/>
    <property type="molecule type" value="Genomic_DNA"/>
</dbReference>
<dbReference type="InterPro" id="IPR025941">
    <property type="entry name" value="Vps8_central_dom"/>
</dbReference>
<protein>
    <recommendedName>
        <fullName evidence="7">Vacuolar protein sorting-associated protein 8 central domain-containing protein</fullName>
    </recommendedName>
</protein>
<evidence type="ECO:0008006" key="7">
    <source>
        <dbReference type="Google" id="ProtNLM"/>
    </source>
</evidence>
<accession>A0ABR1K5I9</accession>
<feature type="compositionally biased region" description="Polar residues" evidence="2">
    <location>
        <begin position="209"/>
        <end position="220"/>
    </location>
</feature>
<evidence type="ECO:0000259" key="4">
    <source>
        <dbReference type="Pfam" id="PF25066"/>
    </source>
</evidence>
<feature type="compositionally biased region" description="Basic and acidic residues" evidence="2">
    <location>
        <begin position="30"/>
        <end position="42"/>
    </location>
</feature>
<dbReference type="Pfam" id="PF23410">
    <property type="entry name" value="Beta-prop_VPS8"/>
    <property type="match status" value="1"/>
</dbReference>
<sequence length="1536" mass="171356">MSSSNSPRLEVRGISPPFSDDDDNEEFENDEHTGDYSTRLEEALGGDDNGSDIHPDGNDEDDEDEEGFIYTGADADVSMTYKEQLRDLLGSEHEEETDSTDAREVEKSLIIGRGEDASDSDELPTADSLSNVDSLPRSASPVTVTTPPKLTRPFLHPNVSRLRSYTPQGSRVPSNSSVGTNANVTSPSPSHFSSLSRMSSSSNLQALSTTENSDVASHSNKPVEQESFRWTHLRNISSHIYSAKSNKASSVLGASMGFPTALAANGLICIGTDDGQICVYDFKQNLKCICKNSTAKSIGAVTAVALSHDHTYVASGHSTGHIQLFDLKSPQTPARFVPPTTLSAVSSGRKEGHIQGSRIVNVGFVAGRHTALVSADENGLAFYHSLGKVLFVEAPDILRILGKYPLDGPPSTMPENVPVIPGTPTSRKRSRYTILAMMPLPLGTASHPTDNYHIVALLTPSKLVVVGLKPTPKTWFKCTRKNASPTESKSKSRMRGTLCWFPSITIVDEKPGPVKEDQPKSTFPMLAYSWGQTMHVVRISESRSIQSVRNSRTGNTKEVEMGSISYEDATKWSADEDILALQWLNANQVVILTSSVLQVLDVRRSQIVESMSFNGLSLISPSLRSTTTGLTSYSVSVGDVAHSVRVYKQKIFLLEREKLQVGTLLTWADKVLSCVENGDFLSAIELTRRYYLGPVSGNENGLPEDPDARRRIVGQKMRELMVASTRYAFSEDRMTDGTHYTPDGRGVDRTALFEDLVTTTCRACIALDDYEFLFEDLFQHYEDSGITRIYLTQLEQFVLDSTIRYVPPRITQRLVTMHDTDGRADLVERIIWHVDAECLDINQAITLCQSHGLYDALIYVYTRALRDYVAPIVELLDLIRDVHRHRNKAKSSKIGGEDQSWIESSILNAYKVYPYLANVLSGLVYPSETPLPDDEARNAKKDIYTFLFFGRSNSWPPGEGGRLVLTADEEGGIEPPYPYIQQLLRFDSESFLHSLDIAFEDSYLNDESQDISRLVIIRILMEVSNSIHLSPTDVTFINIFIARNVPKYPQFLHMTPTQLHNILIGLAQDSDPNTREDRQLAAEYILSTYNPHDTSQILALFEKAGFYRILRSWYLQDRKWVPLLSTYLDDPDLNAHDMFRNIEAVLETSLRGNKGSLPSEVTTFMPMAVSRLLRSGIRNSAMLIDKYIPSLHDQAVDTLGNEDQFLYLRHILGPPEEDGYDHPPRPSQHVSERLRHLYVSLQCRFRPEDVIRALKYLPSELQKWDEIIAICESGEVYDAVVWALNFRERPLESLDKVDSFERFLTSQIAEIFSGTDDYASIPPLVRTLESIGRTGVSVCVERSQGPSATDIPLEDIWFKLLDSQIRSIQTVSNCCSKEILNADLSMTLMTPLVQAEQNTLSSLRSLVQETFGALVSISSTRAVSFPRLFTRLVNSATQTTVATGAQYTEFRSILTGMLESYRSDGDMLIITKHLVDRDLFETLAEVTKERAKGWSSKRSDCSICRQPLFETNVGKANRKLVVSRTGSIHHTTCLSV</sequence>
<gene>
    <name evidence="5" type="ORF">VKT23_000918</name>
</gene>
<evidence type="ECO:0000256" key="1">
    <source>
        <dbReference type="ARBA" id="ARBA00009422"/>
    </source>
</evidence>
<evidence type="ECO:0000259" key="3">
    <source>
        <dbReference type="Pfam" id="PF12816"/>
    </source>
</evidence>
<dbReference type="PANTHER" id="PTHR12616">
    <property type="entry name" value="VACUOLAR PROTEIN SORTING VPS41"/>
    <property type="match status" value="1"/>
</dbReference>
<feature type="compositionally biased region" description="Acidic residues" evidence="2">
    <location>
        <begin position="58"/>
        <end position="67"/>
    </location>
</feature>
<organism evidence="5 6">
    <name type="scientific">Marasmiellus scandens</name>
    <dbReference type="NCBI Taxonomy" id="2682957"/>
    <lineage>
        <taxon>Eukaryota</taxon>
        <taxon>Fungi</taxon>
        <taxon>Dikarya</taxon>
        <taxon>Basidiomycota</taxon>
        <taxon>Agaricomycotina</taxon>
        <taxon>Agaricomycetes</taxon>
        <taxon>Agaricomycetidae</taxon>
        <taxon>Agaricales</taxon>
        <taxon>Marasmiineae</taxon>
        <taxon>Omphalotaceae</taxon>
        <taxon>Marasmiellus</taxon>
    </lineage>
</organism>
<reference evidence="5 6" key="1">
    <citation type="submission" date="2024-01" db="EMBL/GenBank/DDBJ databases">
        <title>A draft genome for the cacao thread blight pathogen Marasmiellus scandens.</title>
        <authorList>
            <person name="Baruah I.K."/>
            <person name="Leung J."/>
            <person name="Bukari Y."/>
            <person name="Amoako-Attah I."/>
            <person name="Meinhardt L.W."/>
            <person name="Bailey B.A."/>
            <person name="Cohen S.P."/>
        </authorList>
    </citation>
    <scope>NUCLEOTIDE SEQUENCE [LARGE SCALE GENOMIC DNA]</scope>
    <source>
        <strain evidence="5 6">GH-19</strain>
    </source>
</reference>
<dbReference type="Proteomes" id="UP001498398">
    <property type="component" value="Unassembled WGS sequence"/>
</dbReference>
<proteinExistence type="inferred from homology"/>